<keyword evidence="6 7" id="KW-0804">Transcription</keyword>
<dbReference type="InterPro" id="IPR025249">
    <property type="entry name" value="TF_NusA_KH_1st"/>
</dbReference>
<dbReference type="PANTHER" id="PTHR22648:SF0">
    <property type="entry name" value="TRANSCRIPTION TERMINATION_ANTITERMINATION PROTEIN NUSA"/>
    <property type="match status" value="1"/>
</dbReference>
<dbReference type="InterPro" id="IPR015946">
    <property type="entry name" value="KH_dom-like_a/b"/>
</dbReference>
<comment type="subcellular location">
    <subcellularLocation>
        <location evidence="7">Cytoplasm</location>
    </subcellularLocation>
</comment>
<keyword evidence="1 7" id="KW-0806">Transcription termination</keyword>
<evidence type="ECO:0000259" key="10">
    <source>
        <dbReference type="PROSITE" id="PS50926"/>
    </source>
</evidence>
<keyword evidence="8" id="KW-0175">Coiled coil</keyword>
<dbReference type="PROSITE" id="PS50926">
    <property type="entry name" value="TRAM"/>
    <property type="match status" value="1"/>
</dbReference>
<dbReference type="Pfam" id="PF13184">
    <property type="entry name" value="KH_NusA_1st"/>
    <property type="match status" value="1"/>
</dbReference>
<dbReference type="SMART" id="SM00316">
    <property type="entry name" value="S1"/>
    <property type="match status" value="1"/>
</dbReference>
<dbReference type="GO" id="GO:0003723">
    <property type="term" value="F:RNA binding"/>
    <property type="evidence" value="ECO:0007669"/>
    <property type="project" value="UniProtKB-UniRule"/>
</dbReference>
<dbReference type="InterPro" id="IPR003029">
    <property type="entry name" value="S1_domain"/>
</dbReference>
<dbReference type="GO" id="GO:0003700">
    <property type="term" value="F:DNA-binding transcription factor activity"/>
    <property type="evidence" value="ECO:0007669"/>
    <property type="project" value="InterPro"/>
</dbReference>
<evidence type="ECO:0000256" key="6">
    <source>
        <dbReference type="ARBA" id="ARBA00023163"/>
    </source>
</evidence>
<dbReference type="PANTHER" id="PTHR22648">
    <property type="entry name" value="TRANSCRIPTION TERMINATION FACTOR NUSA"/>
    <property type="match status" value="1"/>
</dbReference>
<dbReference type="InterPro" id="IPR004087">
    <property type="entry name" value="KH_dom"/>
</dbReference>
<dbReference type="Gene3D" id="3.30.300.20">
    <property type="match status" value="2"/>
</dbReference>
<protein>
    <recommendedName>
        <fullName evidence="7">Transcription termination/antitermination protein NusA</fullName>
    </recommendedName>
</protein>
<feature type="coiled-coil region" evidence="8">
    <location>
        <begin position="438"/>
        <end position="465"/>
    </location>
</feature>
<dbReference type="InterPro" id="IPR058582">
    <property type="entry name" value="KH_NusA_2nd"/>
</dbReference>
<evidence type="ECO:0000256" key="3">
    <source>
        <dbReference type="ARBA" id="ARBA00022814"/>
    </source>
</evidence>
<dbReference type="NCBIfam" id="TIGR01953">
    <property type="entry name" value="NusA"/>
    <property type="match status" value="1"/>
</dbReference>
<evidence type="ECO:0000256" key="1">
    <source>
        <dbReference type="ARBA" id="ARBA00022472"/>
    </source>
</evidence>
<dbReference type="SUPFAM" id="SSF50249">
    <property type="entry name" value="Nucleic acid-binding proteins"/>
    <property type="match status" value="1"/>
</dbReference>
<dbReference type="GO" id="GO:0005829">
    <property type="term" value="C:cytosol"/>
    <property type="evidence" value="ECO:0007669"/>
    <property type="project" value="TreeGrafter"/>
</dbReference>
<keyword evidence="2 7" id="KW-0963">Cytoplasm</keyword>
<dbReference type="STRING" id="29554.MCAN360_0515"/>
<dbReference type="Gene3D" id="3.30.1480.10">
    <property type="entry name" value="NusA, N-terminal domain"/>
    <property type="match status" value="1"/>
</dbReference>
<dbReference type="EMBL" id="AP014631">
    <property type="protein sequence ID" value="BAP39634.1"/>
    <property type="molecule type" value="Genomic_DNA"/>
</dbReference>
<keyword evidence="5 7" id="KW-0805">Transcription regulation</keyword>
<dbReference type="SUPFAM" id="SSF69705">
    <property type="entry name" value="Transcription factor NusA, N-terminal domain"/>
    <property type="match status" value="1"/>
</dbReference>
<dbReference type="CDD" id="cd22529">
    <property type="entry name" value="KH-II_NusA_rpt2"/>
    <property type="match status" value="1"/>
</dbReference>
<evidence type="ECO:0000313" key="12">
    <source>
        <dbReference type="Proteomes" id="UP000031641"/>
    </source>
</evidence>
<dbReference type="Pfam" id="PF08529">
    <property type="entry name" value="NusA_N"/>
    <property type="match status" value="1"/>
</dbReference>
<feature type="domain" description="TRAM" evidence="10">
    <location>
        <begin position="164"/>
        <end position="232"/>
    </location>
</feature>
<dbReference type="PROSITE" id="PS50126">
    <property type="entry name" value="S1"/>
    <property type="match status" value="1"/>
</dbReference>
<comment type="function">
    <text evidence="7">Participates in both transcription termination and antitermination.</text>
</comment>
<keyword evidence="3 7" id="KW-0889">Transcription antitermination</keyword>
<reference evidence="12" key="1">
    <citation type="journal article" date="2014" name="Genome Announc.">
        <title>Complete Genome Sequence of Mycoplasma canadense Strain HAZ 360_1 from Bovine Mastitic Milk in Japan.</title>
        <authorList>
            <person name="Hata E."/>
        </authorList>
    </citation>
    <scope>NUCLEOTIDE SEQUENCE [LARGE SCALE GENOMIC DNA]</scope>
    <source>
        <strain evidence="12">HAZ360_1</strain>
    </source>
</reference>
<dbReference type="PROSITE" id="PS50084">
    <property type="entry name" value="KH_TYPE_1"/>
    <property type="match status" value="1"/>
</dbReference>
<gene>
    <name evidence="7 11" type="primary">nusA</name>
    <name evidence="11" type="ORF">MCAN360_0515</name>
</gene>
<dbReference type="GO" id="GO:0031564">
    <property type="term" value="P:transcription antitermination"/>
    <property type="evidence" value="ECO:0007669"/>
    <property type="project" value="UniProtKB-UniRule"/>
</dbReference>
<accession>A0A077LBY2</accession>
<evidence type="ECO:0000256" key="2">
    <source>
        <dbReference type="ARBA" id="ARBA00022490"/>
    </source>
</evidence>
<dbReference type="SUPFAM" id="SSF54814">
    <property type="entry name" value="Prokaryotic type KH domain (KH-domain type II)"/>
    <property type="match status" value="2"/>
</dbReference>
<dbReference type="InterPro" id="IPR012340">
    <property type="entry name" value="NA-bd_OB-fold"/>
</dbReference>
<comment type="similarity">
    <text evidence="7">Belongs to the NusA family.</text>
</comment>
<evidence type="ECO:0000256" key="5">
    <source>
        <dbReference type="ARBA" id="ARBA00023015"/>
    </source>
</evidence>
<dbReference type="Pfam" id="PF26594">
    <property type="entry name" value="KH_NusA_2nd"/>
    <property type="match status" value="1"/>
</dbReference>
<dbReference type="InterPro" id="IPR013735">
    <property type="entry name" value="TF_NusA_N"/>
</dbReference>
<evidence type="ECO:0000256" key="7">
    <source>
        <dbReference type="HAMAP-Rule" id="MF_00945"/>
    </source>
</evidence>
<organism evidence="11 12">
    <name type="scientific">Metamycoplasma canadense</name>
    <dbReference type="NCBI Taxonomy" id="29554"/>
    <lineage>
        <taxon>Bacteria</taxon>
        <taxon>Bacillati</taxon>
        <taxon>Mycoplasmatota</taxon>
        <taxon>Mycoplasmoidales</taxon>
        <taxon>Metamycoplasmataceae</taxon>
        <taxon>Metamycoplasma</taxon>
    </lineage>
</organism>
<dbReference type="InterPro" id="IPR030842">
    <property type="entry name" value="TF_NusA_bacterial"/>
</dbReference>
<evidence type="ECO:0000256" key="4">
    <source>
        <dbReference type="ARBA" id="ARBA00022884"/>
    </source>
</evidence>
<proteinExistence type="inferred from homology"/>
<evidence type="ECO:0000256" key="8">
    <source>
        <dbReference type="SAM" id="Coils"/>
    </source>
</evidence>
<dbReference type="HOGENOM" id="CLU_029242_2_5_14"/>
<dbReference type="InterPro" id="IPR036555">
    <property type="entry name" value="NusA_N_sf"/>
</dbReference>
<feature type="domain" description="S1 motif" evidence="9">
    <location>
        <begin position="168"/>
        <end position="235"/>
    </location>
</feature>
<dbReference type="InterPro" id="IPR010213">
    <property type="entry name" value="TF_NusA"/>
</dbReference>
<dbReference type="Gene3D" id="2.40.50.140">
    <property type="entry name" value="Nucleic acid-binding proteins"/>
    <property type="match status" value="1"/>
</dbReference>
<evidence type="ECO:0000259" key="9">
    <source>
        <dbReference type="PROSITE" id="PS50126"/>
    </source>
</evidence>
<dbReference type="InterPro" id="IPR009019">
    <property type="entry name" value="KH_sf_prok-type"/>
</dbReference>
<evidence type="ECO:0000313" key="11">
    <source>
        <dbReference type="EMBL" id="BAP39634.1"/>
    </source>
</evidence>
<name>A0A077LBY2_9BACT</name>
<dbReference type="HAMAP" id="MF_00945_B">
    <property type="entry name" value="NusA_B"/>
    <property type="match status" value="1"/>
</dbReference>
<comment type="subunit">
    <text evidence="7">Monomer. Binds directly to the core enzyme of the DNA-dependent RNA polymerase and to nascent RNA.</text>
</comment>
<keyword evidence="12" id="KW-1185">Reference proteome</keyword>
<dbReference type="SMART" id="SM00322">
    <property type="entry name" value="KH"/>
    <property type="match status" value="1"/>
</dbReference>
<keyword evidence="4 7" id="KW-0694">RNA-binding</keyword>
<dbReference type="Proteomes" id="UP000031641">
    <property type="component" value="Chromosome"/>
</dbReference>
<dbReference type="KEGG" id="mcan:MCAN360_0515"/>
<dbReference type="InterPro" id="IPR002792">
    <property type="entry name" value="TRAM_dom"/>
</dbReference>
<dbReference type="AlphaFoldDB" id="A0A077LBY2"/>
<sequence>MPILFLINNKKGVNMSLKGGVSELKAKEIFNAIYNVSQIKRLDEDIVIKLFKSAVEQVILGQYDPDAELEFIIDKENKFFKVINHSKIVTSEPKTDEEKDDFCPCIEITVDDAKKINENFEEGDLISDEIDFEKFHKKDYQKILSIFNQQIRELEKQMTFNKYINLIGTVTKAKITNMTKSGTLMEFHDGTVAYMPPSTTNQRLLSNLRPGDLIDVYIDEVKPESKNAQVLVSSVVSKLINKLFEKEIPEVAAGYIEIVKVVRIPGERAKVAIRKTELAPESLEEIGTIVGRNSERIEAISRQLKNEKIDVVLYDEDKKKFVMNAVSPSRVIDIFEKEDSVESFKSFTVIVPNAQHTLAIGKKGQNVRLASELTKTRLDIISQSQADKQGIQYTFDNANISEEDAKLKYEGHKLEIKSFTKKPTKRSYQPIIESSFNISEFDEDLAELRQKAQQTERTFEKQLYETNIDDDLEKALYEIQNELNYEEDNDADIYSEDIRKQEIKDKEKIEADYEKITSTKMKDFKKDDDLSAGLEDLDLSDLDNEDW</sequence>
<dbReference type="GO" id="GO:0006353">
    <property type="term" value="P:DNA-templated transcription termination"/>
    <property type="evidence" value="ECO:0007669"/>
    <property type="project" value="UniProtKB-UniRule"/>
</dbReference>